<dbReference type="PANTHER" id="PTHR17630">
    <property type="entry name" value="DIENELACTONE HYDROLASE"/>
    <property type="match status" value="1"/>
</dbReference>
<dbReference type="InterPro" id="IPR002925">
    <property type="entry name" value="Dienelactn_hydro"/>
</dbReference>
<keyword evidence="3" id="KW-1185">Reference proteome</keyword>
<accession>A0A2R6NQK3</accession>
<evidence type="ECO:0000313" key="2">
    <source>
        <dbReference type="EMBL" id="PSR74838.1"/>
    </source>
</evidence>
<dbReference type="SUPFAM" id="SSF53474">
    <property type="entry name" value="alpha/beta-Hydrolases"/>
    <property type="match status" value="1"/>
</dbReference>
<dbReference type="OrthoDB" id="10019231at2759"/>
<dbReference type="AlphaFoldDB" id="A0A2R6NQK3"/>
<gene>
    <name evidence="2" type="ORF">PHLCEN_2v9552</name>
</gene>
<dbReference type="Pfam" id="PF01738">
    <property type="entry name" value="DLH"/>
    <property type="match status" value="1"/>
</dbReference>
<sequence length="265" mass="29090">MSCEQCTQGYVLPGEPAGSIVDGAYFHPAPEGSPKSSAIVLLTDIFGLPLKNSKLIADELSKGVGCDVWVPDLFAGNPPFKVEELEPLMPQRPSESITFVNTLRMIVLALSRAFRLYGVRGSVVDSRINSFIQKVKEEKKYEKIGAVGYCFGGSVGIRLGQTDLVNSLVICHPGGCTVAQIKAIKVPTSWVCAESDMTFKPPLRNQAEAVFAARKEKEDYVDYEFKDYRGTVHGFAARPNLGIPEVYDAYKAALDQTITWFQKTL</sequence>
<dbReference type="STRING" id="98765.A0A2R6NQK3"/>
<dbReference type="Proteomes" id="UP000186601">
    <property type="component" value="Unassembled WGS sequence"/>
</dbReference>
<organism evidence="2 3">
    <name type="scientific">Hermanssonia centrifuga</name>
    <dbReference type="NCBI Taxonomy" id="98765"/>
    <lineage>
        <taxon>Eukaryota</taxon>
        <taxon>Fungi</taxon>
        <taxon>Dikarya</taxon>
        <taxon>Basidiomycota</taxon>
        <taxon>Agaricomycotina</taxon>
        <taxon>Agaricomycetes</taxon>
        <taxon>Polyporales</taxon>
        <taxon>Meruliaceae</taxon>
        <taxon>Hermanssonia</taxon>
    </lineage>
</organism>
<feature type="domain" description="Dienelactone hydrolase" evidence="1">
    <location>
        <begin position="29"/>
        <end position="264"/>
    </location>
</feature>
<proteinExistence type="predicted"/>
<name>A0A2R6NQK3_9APHY</name>
<evidence type="ECO:0000259" key="1">
    <source>
        <dbReference type="Pfam" id="PF01738"/>
    </source>
</evidence>
<reference evidence="2 3" key="1">
    <citation type="submission" date="2018-02" db="EMBL/GenBank/DDBJ databases">
        <title>Genome sequence of the basidiomycete white-rot fungus Phlebia centrifuga.</title>
        <authorList>
            <person name="Granchi Z."/>
            <person name="Peng M."/>
            <person name="de Vries R.P."/>
            <person name="Hilden K."/>
            <person name="Makela M.R."/>
            <person name="Grigoriev I."/>
            <person name="Riley R."/>
        </authorList>
    </citation>
    <scope>NUCLEOTIDE SEQUENCE [LARGE SCALE GENOMIC DNA]</scope>
    <source>
        <strain evidence="2 3">FBCC195</strain>
    </source>
</reference>
<dbReference type="InterPro" id="IPR029058">
    <property type="entry name" value="AB_hydrolase_fold"/>
</dbReference>
<protein>
    <recommendedName>
        <fullName evidence="1">Dienelactone hydrolase domain-containing protein</fullName>
    </recommendedName>
</protein>
<dbReference type="PANTHER" id="PTHR17630:SF44">
    <property type="entry name" value="PROTEIN AIM2"/>
    <property type="match status" value="1"/>
</dbReference>
<comment type="caution">
    <text evidence="2">The sequence shown here is derived from an EMBL/GenBank/DDBJ whole genome shotgun (WGS) entry which is preliminary data.</text>
</comment>
<evidence type="ECO:0000313" key="3">
    <source>
        <dbReference type="Proteomes" id="UP000186601"/>
    </source>
</evidence>
<dbReference type="GO" id="GO:0016787">
    <property type="term" value="F:hydrolase activity"/>
    <property type="evidence" value="ECO:0007669"/>
    <property type="project" value="InterPro"/>
</dbReference>
<dbReference type="EMBL" id="MLYV02000956">
    <property type="protein sequence ID" value="PSR74838.1"/>
    <property type="molecule type" value="Genomic_DNA"/>
</dbReference>
<dbReference type="Gene3D" id="3.40.50.1820">
    <property type="entry name" value="alpha/beta hydrolase"/>
    <property type="match status" value="1"/>
</dbReference>